<protein>
    <recommendedName>
        <fullName evidence="4">DUF1574 domain-containing protein</fullName>
    </recommendedName>
</protein>
<evidence type="ECO:0000313" key="3">
    <source>
        <dbReference type="Proteomes" id="UP000663440"/>
    </source>
</evidence>
<dbReference type="RefSeq" id="WP_207294722.1">
    <property type="nucleotide sequence ID" value="NZ_CP071448.1"/>
</dbReference>
<evidence type="ECO:0000313" key="2">
    <source>
        <dbReference type="EMBL" id="QSW87493.1"/>
    </source>
</evidence>
<gene>
    <name evidence="2" type="ORF">J0383_14480</name>
</gene>
<name>A0ABX7QA10_9FLAO</name>
<accession>A0ABX7QA10</accession>
<keyword evidence="1" id="KW-0812">Transmembrane</keyword>
<proteinExistence type="predicted"/>
<sequence>MKKFLIRILIFGVIFFTVDKLFYVFLVTAPELETDKRLEQLIQGKINKEIIVMGSSRGADNIIAGQIEKETGKSAYNISYIGSNIQFHVFLLKTLLKYNKKPEIIILSVDNPYEFIDEKTLTFRVDRLHPLVKYNYINQELINQNDRSRLSWFFCLARINKSYLTFTKKKLAKENTLLPCGSMPLKEELSKRDLIFNAEKESYPIEKELESKRKEFLEFQDICKQSKIKIIYCFAPNFRTYDPALENRIKSMTHSDNAFFVYDTADMRYKNNSYFYDQSHLNIKGAKIFTAELSKFINLNK</sequence>
<dbReference type="EMBL" id="CP071448">
    <property type="protein sequence ID" value="QSW87493.1"/>
    <property type="molecule type" value="Genomic_DNA"/>
</dbReference>
<dbReference type="Proteomes" id="UP000663440">
    <property type="component" value="Chromosome"/>
</dbReference>
<evidence type="ECO:0000256" key="1">
    <source>
        <dbReference type="SAM" id="Phobius"/>
    </source>
</evidence>
<organism evidence="2 3">
    <name type="scientific">Flavobacterium endoglycinae</name>
    <dbReference type="NCBI Taxonomy" id="2816357"/>
    <lineage>
        <taxon>Bacteria</taxon>
        <taxon>Pseudomonadati</taxon>
        <taxon>Bacteroidota</taxon>
        <taxon>Flavobacteriia</taxon>
        <taxon>Flavobacteriales</taxon>
        <taxon>Flavobacteriaceae</taxon>
        <taxon>Flavobacterium</taxon>
    </lineage>
</organism>
<feature type="transmembrane region" description="Helical" evidence="1">
    <location>
        <begin position="6"/>
        <end position="27"/>
    </location>
</feature>
<evidence type="ECO:0008006" key="4">
    <source>
        <dbReference type="Google" id="ProtNLM"/>
    </source>
</evidence>
<reference evidence="2 3" key="1">
    <citation type="submission" date="2021-03" db="EMBL/GenBank/DDBJ databases">
        <title>Flavobacterium kribbensis sp. nov, an endophytic bacteria, isolated from soybean.</title>
        <authorList>
            <person name="Lee J."/>
            <person name="Seo J."/>
        </authorList>
    </citation>
    <scope>NUCLEOTIDE SEQUENCE [LARGE SCALE GENOMIC DNA]</scope>
    <source>
        <strain evidence="2 3">BB8</strain>
    </source>
</reference>
<keyword evidence="1" id="KW-1133">Transmembrane helix</keyword>
<keyword evidence="1" id="KW-0472">Membrane</keyword>
<keyword evidence="3" id="KW-1185">Reference proteome</keyword>